<dbReference type="InterPro" id="IPR049237">
    <property type="entry name" value="DUF2264_C"/>
</dbReference>
<dbReference type="InterPro" id="IPR049349">
    <property type="entry name" value="DUF2264_N"/>
</dbReference>
<dbReference type="Proteomes" id="UP000326289">
    <property type="component" value="Unassembled WGS sequence"/>
</dbReference>
<proteinExistence type="predicted"/>
<name>A0A5N6JCV7_9EURO</name>
<dbReference type="PANTHER" id="PTHR35339">
    <property type="entry name" value="LINALOOL DEHYDRATASE_ISOMERASE DOMAIN-CONTAINING PROTEIN"/>
    <property type="match status" value="1"/>
</dbReference>
<dbReference type="Pfam" id="PF10022">
    <property type="entry name" value="DUF2264"/>
    <property type="match status" value="1"/>
</dbReference>
<dbReference type="EMBL" id="ML732776">
    <property type="protein sequence ID" value="KAB8276488.1"/>
    <property type="molecule type" value="Genomic_DNA"/>
</dbReference>
<dbReference type="InterPro" id="IPR016624">
    <property type="entry name" value="UCP014753"/>
</dbReference>
<dbReference type="PIRSF" id="PIRSF014753">
    <property type="entry name" value="UCP014753"/>
    <property type="match status" value="1"/>
</dbReference>
<gene>
    <name evidence="3" type="ORF">BDV30DRAFT_246377</name>
</gene>
<reference evidence="3 4" key="1">
    <citation type="submission" date="2019-04" db="EMBL/GenBank/DDBJ databases">
        <title>Fungal friends and foes A comparative genomics study of 23 Aspergillus species from section Flavi.</title>
        <authorList>
            <consortium name="DOE Joint Genome Institute"/>
            <person name="Kjaerbolling I."/>
            <person name="Vesth T.C."/>
            <person name="Frisvad J.C."/>
            <person name="Nybo J.L."/>
            <person name="Theobald S."/>
            <person name="Kildgaard S."/>
            <person name="Petersen T.I."/>
            <person name="Kuo A."/>
            <person name="Sato A."/>
            <person name="Lyhne E.K."/>
            <person name="Kogle M.E."/>
            <person name="Wiebenga A."/>
            <person name="Kun R.S."/>
            <person name="Lubbers R.J."/>
            <person name="Makela M.R."/>
            <person name="Barry K."/>
            <person name="Chovatia M."/>
            <person name="Clum A."/>
            <person name="Daum C."/>
            <person name="Haridas S."/>
            <person name="He G."/>
            <person name="LaButti K."/>
            <person name="Lipzen A."/>
            <person name="Mondo S."/>
            <person name="Pangilinan J."/>
            <person name="Riley R."/>
            <person name="Salamov A."/>
            <person name="Simmons B.A."/>
            <person name="Magnuson J.K."/>
            <person name="Henrissat B."/>
            <person name="Mortensen U.H."/>
            <person name="Larsen T.O."/>
            <person name="De vries R.P."/>
            <person name="Grigoriev I.V."/>
            <person name="Machida M."/>
            <person name="Baker S.E."/>
            <person name="Andersen M.R."/>
        </authorList>
    </citation>
    <scope>NUCLEOTIDE SEQUENCE [LARGE SCALE GENOMIC DNA]</scope>
    <source>
        <strain evidence="3 4">CBS 117635</strain>
    </source>
</reference>
<feature type="domain" description="DUF2264" evidence="2">
    <location>
        <begin position="401"/>
        <end position="686"/>
    </location>
</feature>
<dbReference type="PANTHER" id="PTHR35339:SF2">
    <property type="entry name" value="DUF2264 DOMAIN-CONTAINING PROTEIN-RELATED"/>
    <property type="match status" value="1"/>
</dbReference>
<dbReference type="AlphaFoldDB" id="A0A5N6JCV7"/>
<organism evidence="3 4">
    <name type="scientific">Aspergillus minisclerotigenes</name>
    <dbReference type="NCBI Taxonomy" id="656917"/>
    <lineage>
        <taxon>Eukaryota</taxon>
        <taxon>Fungi</taxon>
        <taxon>Dikarya</taxon>
        <taxon>Ascomycota</taxon>
        <taxon>Pezizomycotina</taxon>
        <taxon>Eurotiomycetes</taxon>
        <taxon>Eurotiomycetidae</taxon>
        <taxon>Eurotiales</taxon>
        <taxon>Aspergillaceae</taxon>
        <taxon>Aspergillus</taxon>
        <taxon>Aspergillus subgen. Circumdati</taxon>
    </lineage>
</organism>
<evidence type="ECO:0000313" key="4">
    <source>
        <dbReference type="Proteomes" id="UP000326289"/>
    </source>
</evidence>
<sequence length="689" mass="77052">MPPLRGFSDNPFHDKGDVIIATKALVQALEPYFSPGQARVRLPIYSGAHFDEVAADLEGFARPIWAIAAASMESGNTADPTLQAYAERLVSGLANGVDPGHPEYWGAIDDWDQRMVEAEAISFALLLAPKTFYEPLSSHSRSHLVAWLSGLNGKVMPKNNWRWFRIFVNLALHKVCGVPYENVKKFIQEDFDLLDTFQLGNGWAADGPWRKDATDGEEAYGRQADYYSGSFAIQFSQLLYTIFAADLDAERVSRYIHQAREFADQFWRYFDEDGAPIPFGRSLTYRFAMGAFYAAFALAGAYDSSSPYTSPGFVKGMLLRHLRWWATHSDNVFALDGTLTIGYLYPNMFMCEDYNSPQSPYWAMKSFVMLALASNDEFWQADELPHPLAAIEETKSLESGVKLLSAPFQILCDHSDGQHHFMISGGQFCVWPLKATQAKYSKFAYSSAFGFSVPTGLLLTQIAPDSTLAISGDDGETWVTRWQTTTNPTIETFTINDQDLQCLRSGWKPWRSGSIDIDTLVIPPCDKWPDWHVRVHRIRNPRGGSSNFGRLRLVEGAFSIEVKQPRRTPTLTENWGATDGLDVAHGGRMECGTSCLVIGNGDASGIKNLFASECSLEGKVLKPDPNTNLMTPRTLIPTIEHEIPSLPGRDIVIANAVFAISKGKIQFSQQELMKRWYLAPRLPEEVFIF</sequence>
<accession>A0A5N6JCV7</accession>
<dbReference type="Pfam" id="PF20938">
    <property type="entry name" value="DUF2264_C"/>
    <property type="match status" value="1"/>
</dbReference>
<evidence type="ECO:0000259" key="1">
    <source>
        <dbReference type="Pfam" id="PF10022"/>
    </source>
</evidence>
<evidence type="ECO:0008006" key="5">
    <source>
        <dbReference type="Google" id="ProtNLM"/>
    </source>
</evidence>
<keyword evidence="4" id="KW-1185">Reference proteome</keyword>
<evidence type="ECO:0000313" key="3">
    <source>
        <dbReference type="EMBL" id="KAB8276488.1"/>
    </source>
</evidence>
<feature type="domain" description="DUF2264" evidence="1">
    <location>
        <begin position="15"/>
        <end position="385"/>
    </location>
</feature>
<evidence type="ECO:0000259" key="2">
    <source>
        <dbReference type="Pfam" id="PF20938"/>
    </source>
</evidence>
<protein>
    <recommendedName>
        <fullName evidence="5">DUF2264 domain-containing protein</fullName>
    </recommendedName>
</protein>